<dbReference type="SUPFAM" id="SSF53474">
    <property type="entry name" value="alpha/beta-Hydrolases"/>
    <property type="match status" value="1"/>
</dbReference>
<protein>
    <submittedName>
        <fullName evidence="1">Alpha/beta fold hydrolase</fullName>
    </submittedName>
</protein>
<dbReference type="RefSeq" id="WP_019245284.1">
    <property type="nucleotide sequence ID" value="NZ_CAPH01000006.1"/>
</dbReference>
<keyword evidence="1" id="KW-0378">Hydrolase</keyword>
<accession>A0ABY5UZF3</accession>
<evidence type="ECO:0000313" key="2">
    <source>
        <dbReference type="Proteomes" id="UP001059295"/>
    </source>
</evidence>
<gene>
    <name evidence="1" type="ORF">NQ491_00715</name>
</gene>
<dbReference type="Proteomes" id="UP001059295">
    <property type="component" value="Chromosome"/>
</dbReference>
<dbReference type="GO" id="GO:0016787">
    <property type="term" value="F:hydrolase activity"/>
    <property type="evidence" value="ECO:0007669"/>
    <property type="project" value="UniProtKB-KW"/>
</dbReference>
<proteinExistence type="predicted"/>
<evidence type="ECO:0000313" key="1">
    <source>
        <dbReference type="EMBL" id="UWN57330.1"/>
    </source>
</evidence>
<keyword evidence="2" id="KW-1185">Reference proteome</keyword>
<dbReference type="InterPro" id="IPR007398">
    <property type="entry name" value="BioG"/>
</dbReference>
<sequence length="217" mass="24355">MQKHWLKRIGAPDLIVVALGWASEPRLVQNIPTEGYDVLVLYDYRTLEPLAAADTASYGQITLLAWSFGVWVAEQVCRDIPFRRAVALNGTPLPVDARYGIPPQAMAVTRQGIRRTGTDLFDRRAYGTYYDRLSETLHTRPLEELCDELDALSEAAAEPYRPNIEWSAAVVGGADRIFPPAHMAAYWKELAIPVPDMPHYPFGDRTAMEKLLKSNEP</sequence>
<dbReference type="EMBL" id="CP102294">
    <property type="protein sequence ID" value="UWN57330.1"/>
    <property type="molecule type" value="Genomic_DNA"/>
</dbReference>
<dbReference type="InterPro" id="IPR029058">
    <property type="entry name" value="AB_hydrolase_fold"/>
</dbReference>
<reference evidence="1" key="1">
    <citation type="journal article" date="2022" name="Cell">
        <title>Design, construction, and in vivo augmentation of a complex gut microbiome.</title>
        <authorList>
            <person name="Cheng A.G."/>
            <person name="Ho P.Y."/>
            <person name="Aranda-Diaz A."/>
            <person name="Jain S."/>
            <person name="Yu F.B."/>
            <person name="Meng X."/>
            <person name="Wang M."/>
            <person name="Iakiviak M."/>
            <person name="Nagashima K."/>
            <person name="Zhao A."/>
            <person name="Murugkar P."/>
            <person name="Patil A."/>
            <person name="Atabakhsh K."/>
            <person name="Weakley A."/>
            <person name="Yan J."/>
            <person name="Brumbaugh A.R."/>
            <person name="Higginbottom S."/>
            <person name="Dimas A."/>
            <person name="Shiver A.L."/>
            <person name="Deutschbauer A."/>
            <person name="Neff N."/>
            <person name="Sonnenburg J.L."/>
            <person name="Huang K.C."/>
            <person name="Fischbach M.A."/>
        </authorList>
    </citation>
    <scope>NUCLEOTIDE SEQUENCE</scope>
    <source>
        <strain evidence="1">AP11</strain>
    </source>
</reference>
<organism evidence="1 2">
    <name type="scientific">Alistipes ihumii AP11</name>
    <dbReference type="NCBI Taxonomy" id="1211813"/>
    <lineage>
        <taxon>Bacteria</taxon>
        <taxon>Pseudomonadati</taxon>
        <taxon>Bacteroidota</taxon>
        <taxon>Bacteroidia</taxon>
        <taxon>Bacteroidales</taxon>
        <taxon>Rikenellaceae</taxon>
        <taxon>Alistipes</taxon>
    </lineage>
</organism>
<name>A0ABY5UZF3_9BACT</name>
<dbReference type="GeneID" id="82890211"/>
<dbReference type="Gene3D" id="3.40.50.1820">
    <property type="entry name" value="alpha/beta hydrolase"/>
    <property type="match status" value="1"/>
</dbReference>
<dbReference type="Pfam" id="PF04301">
    <property type="entry name" value="BioG"/>
    <property type="match status" value="1"/>
</dbReference>